<dbReference type="Proteomes" id="UP001470230">
    <property type="component" value="Unassembled WGS sequence"/>
</dbReference>
<keyword evidence="3" id="KW-0653">Protein transport</keyword>
<evidence type="ECO:0000256" key="1">
    <source>
        <dbReference type="ARBA" id="ARBA00010394"/>
    </source>
</evidence>
<comment type="caution">
    <text evidence="4">The sequence shown here is derived from an EMBL/GenBank/DDBJ whole genome shotgun (WGS) entry which is preliminary data.</text>
</comment>
<comment type="similarity">
    <text evidence="1">Belongs to the importin alpha family.</text>
</comment>
<evidence type="ECO:0000313" key="5">
    <source>
        <dbReference type="Proteomes" id="UP001470230"/>
    </source>
</evidence>
<dbReference type="InterPro" id="IPR016024">
    <property type="entry name" value="ARM-type_fold"/>
</dbReference>
<evidence type="ECO:0000256" key="3">
    <source>
        <dbReference type="ARBA" id="ARBA00022927"/>
    </source>
</evidence>
<dbReference type="Gene3D" id="1.25.10.10">
    <property type="entry name" value="Leucine-rich Repeat Variant"/>
    <property type="match status" value="1"/>
</dbReference>
<gene>
    <name evidence="4" type="ORF">M9Y10_029153</name>
</gene>
<evidence type="ECO:0000313" key="4">
    <source>
        <dbReference type="EMBL" id="KAK8891931.1"/>
    </source>
</evidence>
<organism evidence="4 5">
    <name type="scientific">Tritrichomonas musculus</name>
    <dbReference type="NCBI Taxonomy" id="1915356"/>
    <lineage>
        <taxon>Eukaryota</taxon>
        <taxon>Metamonada</taxon>
        <taxon>Parabasalia</taxon>
        <taxon>Tritrichomonadida</taxon>
        <taxon>Tritrichomonadidae</taxon>
        <taxon>Tritrichomonas</taxon>
    </lineage>
</organism>
<keyword evidence="5" id="KW-1185">Reference proteome</keyword>
<sequence length="446" mass="50862">MDQHPMYTLETAIAAIKSHDATQLTNLIHFIQDEVKVDSNLIREMTSSPDFFQALSDMVSDFKSEDILSCTYQLAEAFLPILPDDKKVEFVDSGIEFCLPEALNSKNSEFILKTVDFIIFLAKQTEYAIDSLFSFGIHTQLLDIAENNMSIGGPSSTINHEVASHALTGVFTLFGMHENILSTILQATLPRVTKMMLDTKDIEEKKLLLKTITEITNQRFSFCFILYDCNAVPEIYKMLDDSNYINTALPLLGNLCLSSREHVEELIKMGLTKKLTDLIHNKEYAADAYWCLSNLTEAAPDIVSSQILNVENMNKLVDFILVDSKSDNIALKKESIFFMATLIMFISRNLQHAFIKHGVFEALVSVLDITDDTVVVTRILYVFIRLMTHIEQHLELYDHFIKLVNDSKLMEKIDRISRLDDQMLVTKAHEVLSQFHELNELHEKSK</sequence>
<name>A0ABR2KM78_9EUKA</name>
<evidence type="ECO:0000256" key="2">
    <source>
        <dbReference type="ARBA" id="ARBA00022448"/>
    </source>
</evidence>
<keyword evidence="2" id="KW-0813">Transport</keyword>
<dbReference type="InterPro" id="IPR011989">
    <property type="entry name" value="ARM-like"/>
</dbReference>
<dbReference type="SUPFAM" id="SSF48371">
    <property type="entry name" value="ARM repeat"/>
    <property type="match status" value="1"/>
</dbReference>
<reference evidence="4 5" key="1">
    <citation type="submission" date="2024-04" db="EMBL/GenBank/DDBJ databases">
        <title>Tritrichomonas musculus Genome.</title>
        <authorList>
            <person name="Alves-Ferreira E."/>
            <person name="Grigg M."/>
            <person name="Lorenzi H."/>
            <person name="Galac M."/>
        </authorList>
    </citation>
    <scope>NUCLEOTIDE SEQUENCE [LARGE SCALE GENOMIC DNA]</scope>
    <source>
        <strain evidence="4 5">EAF2021</strain>
    </source>
</reference>
<dbReference type="PANTHER" id="PTHR23316">
    <property type="entry name" value="IMPORTIN ALPHA"/>
    <property type="match status" value="1"/>
</dbReference>
<proteinExistence type="inferred from homology"/>
<dbReference type="EMBL" id="JAPFFF010000004">
    <property type="protein sequence ID" value="KAK8891931.1"/>
    <property type="molecule type" value="Genomic_DNA"/>
</dbReference>
<protein>
    <submittedName>
        <fullName evidence="4">Uncharacterized protein</fullName>
    </submittedName>
</protein>
<accession>A0ABR2KM78</accession>